<dbReference type="EMBL" id="JAUSQU010000001">
    <property type="protein sequence ID" value="MDP9846630.1"/>
    <property type="molecule type" value="Genomic_DNA"/>
</dbReference>
<comment type="caution">
    <text evidence="4">The sequence shown here is derived from an EMBL/GenBank/DDBJ whole genome shotgun (WGS) entry which is preliminary data.</text>
</comment>
<evidence type="ECO:0000256" key="2">
    <source>
        <dbReference type="SAM" id="SignalP"/>
    </source>
</evidence>
<dbReference type="InterPro" id="IPR001434">
    <property type="entry name" value="OmcB-like_DUF11"/>
</dbReference>
<gene>
    <name evidence="4" type="ORF">J2853_005841</name>
</gene>
<feature type="chain" id="PRO_5046194926" description="DUF11 domain-containing protein" evidence="2">
    <location>
        <begin position="22"/>
        <end position="399"/>
    </location>
</feature>
<evidence type="ECO:0000313" key="4">
    <source>
        <dbReference type="EMBL" id="MDP9846630.1"/>
    </source>
</evidence>
<feature type="domain" description="DUF11" evidence="3">
    <location>
        <begin position="32"/>
        <end position="149"/>
    </location>
</feature>
<evidence type="ECO:0000256" key="1">
    <source>
        <dbReference type="SAM" id="MobiDB-lite"/>
    </source>
</evidence>
<keyword evidence="2" id="KW-0732">Signal</keyword>
<feature type="region of interest" description="Disordered" evidence="1">
    <location>
        <begin position="249"/>
        <end position="399"/>
    </location>
</feature>
<dbReference type="Pfam" id="PF01345">
    <property type="entry name" value="DUF11"/>
    <property type="match status" value="1"/>
</dbReference>
<protein>
    <recommendedName>
        <fullName evidence="3">DUF11 domain-containing protein</fullName>
    </recommendedName>
</protein>
<accession>A0ABT9QIP8</accession>
<evidence type="ECO:0000259" key="3">
    <source>
        <dbReference type="Pfam" id="PF01345"/>
    </source>
</evidence>
<feature type="signal peptide" evidence="2">
    <location>
        <begin position="1"/>
        <end position="21"/>
    </location>
</feature>
<sequence length="399" mass="40649">MRIVAGVVSLVLAVAPGAASARSGEKNLVGADLSVRLSVLPKLAQPGKPLIYRADVSNAGPEDAVLPVLVVRLPEGVEVIGVNVAECLPGGAANEVICASRQDVMAGDAGGVTISGLVRPGARGPLRATATLSSEIVDENGTNDSAQTSTPVGEGTDLAVRLSRRAIGGRLVTVGAVVRNRGPRAVRDAAVFFDTGKARFLSASGARCRPRPGSVGCALRTVGSGGKVSMRLTFRAHGRGPRAQATVYSVRLGDRRPANNIASLTPSSRPKEGSPTPETGDGRSTDHPRAGAPRPVATGPAARPAGRRDPPAEAGGSRPGSSIGAHGRPASVLSRGQRGRTSQASATMSRTDGCSGFHPSSRWIFSDEATSTAGSPARRSCTTAGISCPVTSRQTDRTS</sequence>
<name>A0ABT9QIP8_9ACTN</name>
<keyword evidence="5" id="KW-1185">Reference proteome</keyword>
<evidence type="ECO:0000313" key="5">
    <source>
        <dbReference type="Proteomes" id="UP001225356"/>
    </source>
</evidence>
<proteinExistence type="predicted"/>
<organism evidence="4 5">
    <name type="scientific">Streptosporangium lutulentum</name>
    <dbReference type="NCBI Taxonomy" id="1461250"/>
    <lineage>
        <taxon>Bacteria</taxon>
        <taxon>Bacillati</taxon>
        <taxon>Actinomycetota</taxon>
        <taxon>Actinomycetes</taxon>
        <taxon>Streptosporangiales</taxon>
        <taxon>Streptosporangiaceae</taxon>
        <taxon>Streptosporangium</taxon>
    </lineage>
</organism>
<feature type="compositionally biased region" description="Low complexity" evidence="1">
    <location>
        <begin position="290"/>
        <end position="304"/>
    </location>
</feature>
<feature type="compositionally biased region" description="Basic and acidic residues" evidence="1">
    <location>
        <begin position="280"/>
        <end position="289"/>
    </location>
</feature>
<reference evidence="4 5" key="1">
    <citation type="submission" date="2023-07" db="EMBL/GenBank/DDBJ databases">
        <title>Sequencing the genomes of 1000 actinobacteria strains.</title>
        <authorList>
            <person name="Klenk H.-P."/>
        </authorList>
    </citation>
    <scope>NUCLEOTIDE SEQUENCE [LARGE SCALE GENOMIC DNA]</scope>
    <source>
        <strain evidence="4 5">DSM 46740</strain>
    </source>
</reference>
<feature type="compositionally biased region" description="Polar residues" evidence="1">
    <location>
        <begin position="368"/>
        <end position="393"/>
    </location>
</feature>
<feature type="compositionally biased region" description="Polar residues" evidence="1">
    <location>
        <begin position="339"/>
        <end position="352"/>
    </location>
</feature>
<dbReference type="Proteomes" id="UP001225356">
    <property type="component" value="Unassembled WGS sequence"/>
</dbReference>